<organism evidence="1">
    <name type="scientific">Anguilla anguilla</name>
    <name type="common">European freshwater eel</name>
    <name type="synonym">Muraena anguilla</name>
    <dbReference type="NCBI Taxonomy" id="7936"/>
    <lineage>
        <taxon>Eukaryota</taxon>
        <taxon>Metazoa</taxon>
        <taxon>Chordata</taxon>
        <taxon>Craniata</taxon>
        <taxon>Vertebrata</taxon>
        <taxon>Euteleostomi</taxon>
        <taxon>Actinopterygii</taxon>
        <taxon>Neopterygii</taxon>
        <taxon>Teleostei</taxon>
        <taxon>Anguilliformes</taxon>
        <taxon>Anguillidae</taxon>
        <taxon>Anguilla</taxon>
    </lineage>
</organism>
<reference evidence="1" key="1">
    <citation type="submission" date="2014-11" db="EMBL/GenBank/DDBJ databases">
        <authorList>
            <person name="Amaro Gonzalez C."/>
        </authorList>
    </citation>
    <scope>NUCLEOTIDE SEQUENCE</scope>
</reference>
<accession>A0A0E9QBS3</accession>
<proteinExistence type="predicted"/>
<name>A0A0E9QBS3_ANGAN</name>
<evidence type="ECO:0000313" key="1">
    <source>
        <dbReference type="EMBL" id="JAH13977.1"/>
    </source>
</evidence>
<dbReference type="AlphaFoldDB" id="A0A0E9QBS3"/>
<dbReference type="EMBL" id="GBXM01094600">
    <property type="protein sequence ID" value="JAH13977.1"/>
    <property type="molecule type" value="Transcribed_RNA"/>
</dbReference>
<sequence length="59" mass="6990">MKTSRSEYPSLYCSRFRLFMNARLSLTPFTNTSDLYELSPFWHFCLFALLSMVTIQLTI</sequence>
<protein>
    <submittedName>
        <fullName evidence="1">Uncharacterized protein</fullName>
    </submittedName>
</protein>
<reference evidence="1" key="2">
    <citation type="journal article" date="2015" name="Fish Shellfish Immunol.">
        <title>Early steps in the European eel (Anguilla anguilla)-Vibrio vulnificus interaction in the gills: Role of the RtxA13 toxin.</title>
        <authorList>
            <person name="Callol A."/>
            <person name="Pajuelo D."/>
            <person name="Ebbesson L."/>
            <person name="Teles M."/>
            <person name="MacKenzie S."/>
            <person name="Amaro C."/>
        </authorList>
    </citation>
    <scope>NUCLEOTIDE SEQUENCE</scope>
</reference>